<feature type="signal peptide" evidence="1">
    <location>
        <begin position="1"/>
        <end position="20"/>
    </location>
</feature>
<evidence type="ECO:0000313" key="3">
    <source>
        <dbReference type="Proteomes" id="UP000059672"/>
    </source>
</evidence>
<dbReference type="RefSeq" id="WP_068210371.1">
    <property type="nucleotide sequence ID" value="NZ_CP013355.1"/>
</dbReference>
<dbReference type="Proteomes" id="UP000059672">
    <property type="component" value="Chromosome"/>
</dbReference>
<dbReference type="OrthoDB" id="1422914at2"/>
<dbReference type="KEGG" id="lut:Lupro_11360"/>
<name>A0A0X8G869_9FLAO</name>
<sequence>MKPKIIIFSIFLTVCFQAFSQQLVIEIGKSITNFDYKNSQGNELDNLQSTNQSYMYVGYRTNIFKDFIFASLGTNYSTYGSIGSDNVLNNYFEWETSYLGLNVGLDFRVFKIKKVNFYVKSTFSSEFIIQGTQQLNNTVYDLVGADDFDQTNYFFRVGTFVDYSISKQMTLFFQYMGGKSKQLRSSVSNIDQEKLRLVSHNFGFGLFINLKS</sequence>
<evidence type="ECO:0000256" key="1">
    <source>
        <dbReference type="SAM" id="SignalP"/>
    </source>
</evidence>
<organism evidence="2 3">
    <name type="scientific">Lutibacter profundi</name>
    <dbReference type="NCBI Taxonomy" id="1622118"/>
    <lineage>
        <taxon>Bacteria</taxon>
        <taxon>Pseudomonadati</taxon>
        <taxon>Bacteroidota</taxon>
        <taxon>Flavobacteriia</taxon>
        <taxon>Flavobacteriales</taxon>
        <taxon>Flavobacteriaceae</taxon>
        <taxon>Lutibacter</taxon>
    </lineage>
</organism>
<proteinExistence type="predicted"/>
<accession>A0A0X8G869</accession>
<reference evidence="2 3" key="2">
    <citation type="journal article" date="2016" name="Int. J. Syst. Evol. Microbiol.">
        <title>Lutibacter profundi sp. nov., isolated from a deep-sea hydrothermal system on the Arctic Mid-Ocean Ridge and emended description of the genus Lutibacter.</title>
        <authorList>
            <person name="Le Moine Bauer S."/>
            <person name="Roalkvam I."/>
            <person name="Steen I.H."/>
            <person name="Dahle H."/>
        </authorList>
    </citation>
    <scope>NUCLEOTIDE SEQUENCE [LARGE SCALE GENOMIC DNA]</scope>
    <source>
        <strain evidence="2 3">LP1</strain>
    </source>
</reference>
<dbReference type="EMBL" id="CP013355">
    <property type="protein sequence ID" value="AMC11825.1"/>
    <property type="molecule type" value="Genomic_DNA"/>
</dbReference>
<reference evidence="3" key="1">
    <citation type="submission" date="2015-12" db="EMBL/GenBank/DDBJ databases">
        <title>Complete genome sequence of Lutibacter profundus strain LP1.</title>
        <authorList>
            <person name="Wissuwa J."/>
            <person name="Le Moine Bauer S."/>
            <person name="Stokke R."/>
            <person name="Dahle H."/>
            <person name="Steen I.H."/>
        </authorList>
    </citation>
    <scope>NUCLEOTIDE SEQUENCE [LARGE SCALE GENOMIC DNA]</scope>
    <source>
        <strain evidence="3">LP1</strain>
    </source>
</reference>
<keyword evidence="1" id="KW-0732">Signal</keyword>
<evidence type="ECO:0008006" key="4">
    <source>
        <dbReference type="Google" id="ProtNLM"/>
    </source>
</evidence>
<evidence type="ECO:0000313" key="2">
    <source>
        <dbReference type="EMBL" id="AMC11825.1"/>
    </source>
</evidence>
<gene>
    <name evidence="2" type="ORF">Lupro_11360</name>
</gene>
<keyword evidence="3" id="KW-1185">Reference proteome</keyword>
<dbReference type="AlphaFoldDB" id="A0A0X8G869"/>
<feature type="chain" id="PRO_5007066330" description="Outer membrane protein beta-barrel domain-containing protein" evidence="1">
    <location>
        <begin position="21"/>
        <end position="212"/>
    </location>
</feature>
<dbReference type="STRING" id="1622118.Lupro_11360"/>
<protein>
    <recommendedName>
        <fullName evidence="4">Outer membrane protein beta-barrel domain-containing protein</fullName>
    </recommendedName>
</protein>